<dbReference type="EMBL" id="MARB01000027">
    <property type="protein sequence ID" value="ODJ86129.1"/>
    <property type="molecule type" value="Genomic_DNA"/>
</dbReference>
<evidence type="ECO:0000313" key="1">
    <source>
        <dbReference type="EMBL" id="ODJ86129.1"/>
    </source>
</evidence>
<dbReference type="OrthoDB" id="6198507at2"/>
<keyword evidence="2" id="KW-1185">Reference proteome</keyword>
<comment type="caution">
    <text evidence="1">The sequence shown here is derived from an EMBL/GenBank/DDBJ whole genome shotgun (WGS) entry which is preliminary data.</text>
</comment>
<dbReference type="Proteomes" id="UP000094769">
    <property type="component" value="Unassembled WGS sequence"/>
</dbReference>
<reference evidence="1 2" key="1">
    <citation type="submission" date="2016-06" db="EMBL/GenBank/DDBJ databases">
        <title>Genome sequence of endosymbiont of Candidatus Endolucinida thiodiazotropha.</title>
        <authorList>
            <person name="Poehlein A."/>
            <person name="Koenig S."/>
            <person name="Heiden S.E."/>
            <person name="Thuermer A."/>
            <person name="Voget S."/>
            <person name="Daniel R."/>
            <person name="Markert S."/>
            <person name="Gros O."/>
            <person name="Schweder T."/>
        </authorList>
    </citation>
    <scope>NUCLEOTIDE SEQUENCE [LARGE SCALE GENOMIC DNA]</scope>
    <source>
        <strain evidence="1 2">COS</strain>
    </source>
</reference>
<dbReference type="InterPro" id="IPR025500">
    <property type="entry name" value="DUF4390"/>
</dbReference>
<sequence length="186" mass="21224">MKRGPYWLLPILLMLMLMLPLTQATAFTIKDVQIIQIDNVYQLNARIDYQLSEQAHEALNNGVPLTLKVQLLVEKVWRGFWEPSPFTTTLSFQIRYHALTELYRIVDGQTGDEQNFVTQDAALHALGEITNLPMVSPVKLAPGEAYQLRLRADLDIESLPLPLQPLAYLGRGWKLTTGWSQWPLQP</sequence>
<accession>A0A7Z0VID9</accession>
<proteinExistence type="predicted"/>
<dbReference type="Pfam" id="PF14334">
    <property type="entry name" value="DUF4390"/>
    <property type="match status" value="1"/>
</dbReference>
<evidence type="ECO:0000313" key="2">
    <source>
        <dbReference type="Proteomes" id="UP000094769"/>
    </source>
</evidence>
<gene>
    <name evidence="1" type="ORF">CODIS_36640</name>
</gene>
<evidence type="ECO:0008006" key="3">
    <source>
        <dbReference type="Google" id="ProtNLM"/>
    </source>
</evidence>
<dbReference type="AlphaFoldDB" id="A0A7Z0VID9"/>
<protein>
    <recommendedName>
        <fullName evidence="3">DUF4390 domain-containing protein</fullName>
    </recommendedName>
</protein>
<dbReference type="RefSeq" id="WP_069127646.1">
    <property type="nucleotide sequence ID" value="NZ_MARB01000027.1"/>
</dbReference>
<organism evidence="1 2">
    <name type="scientific">Candidatus Thiodiazotropha endolucinida</name>
    <dbReference type="NCBI Taxonomy" id="1655433"/>
    <lineage>
        <taxon>Bacteria</taxon>
        <taxon>Pseudomonadati</taxon>
        <taxon>Pseudomonadota</taxon>
        <taxon>Gammaproteobacteria</taxon>
        <taxon>Chromatiales</taxon>
        <taxon>Sedimenticolaceae</taxon>
        <taxon>Candidatus Thiodiazotropha</taxon>
    </lineage>
</organism>
<name>A0A7Z0VID9_9GAMM</name>